<organism evidence="15 16">
    <name type="scientific">Oryza sativa subsp. indica</name>
    <name type="common">Rice</name>
    <dbReference type="NCBI Taxonomy" id="39946"/>
    <lineage>
        <taxon>Eukaryota</taxon>
        <taxon>Viridiplantae</taxon>
        <taxon>Streptophyta</taxon>
        <taxon>Embryophyta</taxon>
        <taxon>Tracheophyta</taxon>
        <taxon>Spermatophyta</taxon>
        <taxon>Magnoliopsida</taxon>
        <taxon>Liliopsida</taxon>
        <taxon>Poales</taxon>
        <taxon>Poaceae</taxon>
        <taxon>BOP clade</taxon>
        <taxon>Oryzoideae</taxon>
        <taxon>Oryzeae</taxon>
        <taxon>Oryzinae</taxon>
        <taxon>Oryza</taxon>
        <taxon>Oryza sativa</taxon>
    </lineage>
</organism>
<keyword evidence="5" id="KW-0645">Protease</keyword>
<dbReference type="Gene3D" id="3.30.1370.10">
    <property type="entry name" value="K Homology domain, type 1"/>
    <property type="match status" value="1"/>
</dbReference>
<evidence type="ECO:0000256" key="11">
    <source>
        <dbReference type="ARBA" id="ARBA00022884"/>
    </source>
</evidence>
<dbReference type="PANTHER" id="PTHR12947">
    <property type="entry name" value="AMSH-LIKE PROTEASE"/>
    <property type="match status" value="1"/>
</dbReference>
<dbReference type="InterPro" id="IPR037518">
    <property type="entry name" value="MPN"/>
</dbReference>
<feature type="domain" description="MPN" evidence="14">
    <location>
        <begin position="373"/>
        <end position="503"/>
    </location>
</feature>
<keyword evidence="8" id="KW-0378">Hydrolase</keyword>
<dbReference type="SUPFAM" id="SSF54791">
    <property type="entry name" value="Eukaryotic type KH-domain (KH-domain type I)"/>
    <property type="match status" value="1"/>
</dbReference>
<dbReference type="GO" id="GO:0140492">
    <property type="term" value="F:metal-dependent deubiquitinase activity"/>
    <property type="evidence" value="ECO:0007669"/>
    <property type="project" value="InterPro"/>
</dbReference>
<dbReference type="SUPFAM" id="SSF102712">
    <property type="entry name" value="JAB1/MPN domain"/>
    <property type="match status" value="1"/>
</dbReference>
<keyword evidence="4" id="KW-0963">Cytoplasm</keyword>
<reference evidence="15 16" key="1">
    <citation type="journal article" date="2005" name="PLoS Biol.">
        <title>The genomes of Oryza sativa: a history of duplications.</title>
        <authorList>
            <person name="Yu J."/>
            <person name="Wang J."/>
            <person name="Lin W."/>
            <person name="Li S."/>
            <person name="Li H."/>
            <person name="Zhou J."/>
            <person name="Ni P."/>
            <person name="Dong W."/>
            <person name="Hu S."/>
            <person name="Zeng C."/>
            <person name="Zhang J."/>
            <person name="Zhang Y."/>
            <person name="Li R."/>
            <person name="Xu Z."/>
            <person name="Li S."/>
            <person name="Li X."/>
            <person name="Zheng H."/>
            <person name="Cong L."/>
            <person name="Lin L."/>
            <person name="Yin J."/>
            <person name="Geng J."/>
            <person name="Li G."/>
            <person name="Shi J."/>
            <person name="Liu J."/>
            <person name="Lv H."/>
            <person name="Li J."/>
            <person name="Wang J."/>
            <person name="Deng Y."/>
            <person name="Ran L."/>
            <person name="Shi X."/>
            <person name="Wang X."/>
            <person name="Wu Q."/>
            <person name="Li C."/>
            <person name="Ren X."/>
            <person name="Wang J."/>
            <person name="Wang X."/>
            <person name="Li D."/>
            <person name="Liu D."/>
            <person name="Zhang X."/>
            <person name="Ji Z."/>
            <person name="Zhao W."/>
            <person name="Sun Y."/>
            <person name="Zhang Z."/>
            <person name="Bao J."/>
            <person name="Han Y."/>
            <person name="Dong L."/>
            <person name="Ji J."/>
            <person name="Chen P."/>
            <person name="Wu S."/>
            <person name="Liu J."/>
            <person name="Xiao Y."/>
            <person name="Bu D."/>
            <person name="Tan J."/>
            <person name="Yang L."/>
            <person name="Ye C."/>
            <person name="Zhang J."/>
            <person name="Xu J."/>
            <person name="Zhou Y."/>
            <person name="Yu Y."/>
            <person name="Zhang B."/>
            <person name="Zhuang S."/>
            <person name="Wei H."/>
            <person name="Liu B."/>
            <person name="Lei M."/>
            <person name="Yu H."/>
            <person name="Li Y."/>
            <person name="Xu H."/>
            <person name="Wei S."/>
            <person name="He X."/>
            <person name="Fang L."/>
            <person name="Zhang Z."/>
            <person name="Zhang Y."/>
            <person name="Huang X."/>
            <person name="Su Z."/>
            <person name="Tong W."/>
            <person name="Li J."/>
            <person name="Tong Z."/>
            <person name="Li S."/>
            <person name="Ye J."/>
            <person name="Wang L."/>
            <person name="Fang L."/>
            <person name="Lei T."/>
            <person name="Chen C."/>
            <person name="Chen H."/>
            <person name="Xu Z."/>
            <person name="Li H."/>
            <person name="Huang H."/>
            <person name="Zhang F."/>
            <person name="Xu H."/>
            <person name="Li N."/>
            <person name="Zhao C."/>
            <person name="Li S."/>
            <person name="Dong L."/>
            <person name="Huang Y."/>
            <person name="Li L."/>
            <person name="Xi Y."/>
            <person name="Qi Q."/>
            <person name="Li W."/>
            <person name="Zhang B."/>
            <person name="Hu W."/>
            <person name="Zhang Y."/>
            <person name="Tian X."/>
            <person name="Jiao Y."/>
            <person name="Liang X."/>
            <person name="Jin J."/>
            <person name="Gao L."/>
            <person name="Zheng W."/>
            <person name="Hao B."/>
            <person name="Liu S."/>
            <person name="Wang W."/>
            <person name="Yuan L."/>
            <person name="Cao M."/>
            <person name="McDermott J."/>
            <person name="Samudrala R."/>
            <person name="Wang J."/>
            <person name="Wong G.K."/>
            <person name="Yang H."/>
        </authorList>
    </citation>
    <scope>NUCLEOTIDE SEQUENCE [LARGE SCALE GENOMIC DNA]</scope>
    <source>
        <strain evidence="16">cv. 93-11</strain>
    </source>
</reference>
<dbReference type="HOGENOM" id="CLU_495583_0_0_1"/>
<evidence type="ECO:0000256" key="10">
    <source>
        <dbReference type="ARBA" id="ARBA00022835"/>
    </source>
</evidence>
<dbReference type="GO" id="GO:0061578">
    <property type="term" value="F:K63-linked deubiquitinase activity"/>
    <property type="evidence" value="ECO:0007669"/>
    <property type="project" value="InterPro"/>
</dbReference>
<evidence type="ECO:0000256" key="13">
    <source>
        <dbReference type="ARBA" id="ARBA00030615"/>
    </source>
</evidence>
<keyword evidence="16" id="KW-1185">Reference proteome</keyword>
<dbReference type="CDD" id="cd05790">
    <property type="entry name" value="S1_Rrp40"/>
    <property type="match status" value="1"/>
</dbReference>
<dbReference type="FunFam" id="3.40.140.10:FF:000046">
    <property type="entry name" value="AMSH-like ubiquitin thioesterase 2"/>
    <property type="match status" value="1"/>
</dbReference>
<dbReference type="Gene3D" id="3.40.140.10">
    <property type="entry name" value="Cytidine Deaminase, domain 2"/>
    <property type="match status" value="1"/>
</dbReference>
<evidence type="ECO:0000256" key="1">
    <source>
        <dbReference type="ARBA" id="ARBA00001947"/>
    </source>
</evidence>
<dbReference type="InterPro" id="IPR049469">
    <property type="entry name" value="RRP40_KH-I"/>
</dbReference>
<dbReference type="GO" id="GO:0070536">
    <property type="term" value="P:protein K63-linked deubiquitination"/>
    <property type="evidence" value="ECO:0007669"/>
    <property type="project" value="InterPro"/>
</dbReference>
<dbReference type="SUPFAM" id="SSF50249">
    <property type="entry name" value="Nucleic acid-binding proteins"/>
    <property type="match status" value="1"/>
</dbReference>
<dbReference type="FunFam" id="2.40.50.100:FF:000054">
    <property type="entry name" value="Exosome complex exonuclease RRP40"/>
    <property type="match status" value="1"/>
</dbReference>
<sequence length="550" mass="60417">MESRKPPPSALVDNHVVPGDVVLDLAEMTNQTIKLGAGLRQDCDTIQATSAGRLRLSKPSKYWVESSQKRYIPSVEDTVLGVVVDTKPDNFLVDIKGPNLAFLPVLAFEGGTRRNIPKFEIGTLIYARVVKANSIMNPELSCMDATGKAAEFGQLKDGYMFDTSTGLSRMLLSSPTCPVLEALGKKLSFEIAVGLNGRVIFEWHRATKYGGKSLGETILMLPSLSDLCVTLGEFSHICLASRRLSPSQSGMTSATGVEKVEVWCQDLAMGGRRVEFNANKCGTHPTPSKPYYVDKIDTNEQKVVHYQVNCRPARDRNTGSYSVKHHYPSPIVSWIEDLSSFGNVSFSQDPEYADEQSRSSVGQSSASVNLHDMQISVRLTDEFIELAKENTGNNVETCGILGASFRDGTYYVTMLIIPKQEATAHSCQAVSEEEIHAILSEQSLYPAGWIHTHPSQTCFLSSIDLHTQYSYQVMLPEAVAIVIAPTDPTRNCGIFRLTDPGGMGVLRECSESGFHAHRETTDGGPIYETCSKVIFNPNLRFEIVDLRSAP</sequence>
<dbReference type="CDD" id="cd22526">
    <property type="entry name" value="KH-I_Rrp40"/>
    <property type="match status" value="1"/>
</dbReference>
<dbReference type="Gene3D" id="2.40.50.140">
    <property type="entry name" value="Nucleic acid-binding proteins"/>
    <property type="match status" value="1"/>
</dbReference>
<evidence type="ECO:0000256" key="2">
    <source>
        <dbReference type="ARBA" id="ARBA00007841"/>
    </source>
</evidence>
<dbReference type="CDD" id="cd08066">
    <property type="entry name" value="MPN_AMSH_like"/>
    <property type="match status" value="1"/>
</dbReference>
<dbReference type="MEROPS" id="M67.A06"/>
<dbReference type="AlphaFoldDB" id="B8A6W9"/>
<dbReference type="GO" id="GO:0000178">
    <property type="term" value="C:exosome (RNase complex)"/>
    <property type="evidence" value="ECO:0007669"/>
    <property type="project" value="UniProtKB-KW"/>
</dbReference>
<dbReference type="InterPro" id="IPR012340">
    <property type="entry name" value="NA-bd_OB-fold"/>
</dbReference>
<evidence type="ECO:0000256" key="9">
    <source>
        <dbReference type="ARBA" id="ARBA00022833"/>
    </source>
</evidence>
<proteinExistence type="inferred from homology"/>
<dbReference type="EMBL" id="CM000126">
    <property type="protein sequence ID" value="EEC71218.1"/>
    <property type="molecule type" value="Genomic_DNA"/>
</dbReference>
<dbReference type="GO" id="GO:0046872">
    <property type="term" value="F:metal ion binding"/>
    <property type="evidence" value="ECO:0007669"/>
    <property type="project" value="UniProtKB-KW"/>
</dbReference>
<evidence type="ECO:0000256" key="8">
    <source>
        <dbReference type="ARBA" id="ARBA00022801"/>
    </source>
</evidence>
<gene>
    <name evidence="15" type="ORF">OsI_03146</name>
</gene>
<keyword evidence="6" id="KW-0479">Metal-binding</keyword>
<dbReference type="Pfam" id="PF01398">
    <property type="entry name" value="JAB"/>
    <property type="match status" value="1"/>
</dbReference>
<dbReference type="GO" id="GO:0006508">
    <property type="term" value="P:proteolysis"/>
    <property type="evidence" value="ECO:0007669"/>
    <property type="project" value="UniProtKB-KW"/>
</dbReference>
<dbReference type="Pfam" id="PF18311">
    <property type="entry name" value="Rrp40_N"/>
    <property type="match status" value="1"/>
</dbReference>
<evidence type="ECO:0000256" key="7">
    <source>
        <dbReference type="ARBA" id="ARBA00022786"/>
    </source>
</evidence>
<evidence type="ECO:0000256" key="5">
    <source>
        <dbReference type="ARBA" id="ARBA00022670"/>
    </source>
</evidence>
<dbReference type="InterPro" id="IPR041054">
    <property type="entry name" value="Rrp40_N_euk"/>
</dbReference>
<evidence type="ECO:0000313" key="16">
    <source>
        <dbReference type="Proteomes" id="UP000007015"/>
    </source>
</evidence>
<keyword evidence="12" id="KW-0482">Metalloprotease</keyword>
<keyword evidence="10" id="KW-0271">Exosome</keyword>
<evidence type="ECO:0000313" key="15">
    <source>
        <dbReference type="EMBL" id="EEC71218.1"/>
    </source>
</evidence>
<dbReference type="OMA" id="HICLASR"/>
<evidence type="ECO:0000256" key="3">
    <source>
        <dbReference type="ARBA" id="ARBA00010981"/>
    </source>
</evidence>
<evidence type="ECO:0000256" key="6">
    <source>
        <dbReference type="ARBA" id="ARBA00022723"/>
    </source>
</evidence>
<comment type="similarity">
    <text evidence="2">Belongs to the RRP40 family.</text>
</comment>
<accession>B8A6W9</accession>
<dbReference type="InterPro" id="IPR004088">
    <property type="entry name" value="KH_dom_type_1"/>
</dbReference>
<dbReference type="GO" id="GO:0005768">
    <property type="term" value="C:endosome"/>
    <property type="evidence" value="ECO:0007669"/>
    <property type="project" value="TreeGrafter"/>
</dbReference>
<name>B8A6W9_ORYSI</name>
<keyword evidence="7" id="KW-0833">Ubl conjugation pathway</keyword>
<dbReference type="InterPro" id="IPR037319">
    <property type="entry name" value="Rrp40_S1"/>
</dbReference>
<dbReference type="STRING" id="39946.B8A6W9"/>
<dbReference type="Gene3D" id="2.40.50.100">
    <property type="match status" value="1"/>
</dbReference>
<evidence type="ECO:0000256" key="12">
    <source>
        <dbReference type="ARBA" id="ARBA00023049"/>
    </source>
</evidence>
<dbReference type="InterPro" id="IPR044098">
    <property type="entry name" value="STAMBP/STALP-like_MPN"/>
</dbReference>
<dbReference type="GO" id="GO:0016020">
    <property type="term" value="C:membrane"/>
    <property type="evidence" value="ECO:0007669"/>
    <property type="project" value="TreeGrafter"/>
</dbReference>
<dbReference type="Gramene" id="BGIOSGA004150-TA">
    <property type="protein sequence ID" value="BGIOSGA004150-PA"/>
    <property type="gene ID" value="BGIOSGA004150"/>
</dbReference>
<dbReference type="GO" id="GO:0003723">
    <property type="term" value="F:RNA binding"/>
    <property type="evidence" value="ECO:0007669"/>
    <property type="project" value="UniProtKB-KW"/>
</dbReference>
<dbReference type="PROSITE" id="PS50249">
    <property type="entry name" value="MPN"/>
    <property type="match status" value="1"/>
</dbReference>
<protein>
    <recommendedName>
        <fullName evidence="13">Ribosomal RNA-processing protein 40</fullName>
    </recommendedName>
</protein>
<dbReference type="Pfam" id="PF15985">
    <property type="entry name" value="KH_6"/>
    <property type="match status" value="1"/>
</dbReference>
<evidence type="ECO:0000256" key="4">
    <source>
        <dbReference type="ARBA" id="ARBA00022490"/>
    </source>
</evidence>
<dbReference type="SUPFAM" id="SSF110324">
    <property type="entry name" value="Ribosomal L27 protein-like"/>
    <property type="match status" value="1"/>
</dbReference>
<evidence type="ECO:0000259" key="14">
    <source>
        <dbReference type="PROSITE" id="PS50249"/>
    </source>
</evidence>
<keyword evidence="11" id="KW-0694">RNA-binding</keyword>
<dbReference type="Proteomes" id="UP000007015">
    <property type="component" value="Chromosome 1"/>
</dbReference>
<keyword evidence="9" id="KW-0862">Zinc</keyword>
<dbReference type="FunFam" id="2.40.50.140:FF:000127">
    <property type="entry name" value="Exosome complex component RRP40"/>
    <property type="match status" value="1"/>
</dbReference>
<dbReference type="PANTHER" id="PTHR12947:SF13">
    <property type="entry name" value="FI19924P1"/>
    <property type="match status" value="1"/>
</dbReference>
<comment type="cofactor">
    <cofactor evidence="1">
        <name>Zn(2+)</name>
        <dbReference type="ChEBI" id="CHEBI:29105"/>
    </cofactor>
</comment>
<comment type="similarity">
    <text evidence="3">Belongs to the peptidase M67C family.</text>
</comment>
<dbReference type="InterPro" id="IPR000555">
    <property type="entry name" value="JAMM/MPN+_dom"/>
</dbReference>
<dbReference type="InterPro" id="IPR036612">
    <property type="entry name" value="KH_dom_type_1_sf"/>
</dbReference>
<dbReference type="SMART" id="SM00232">
    <property type="entry name" value="JAB_MPN"/>
    <property type="match status" value="1"/>
</dbReference>
<dbReference type="Pfam" id="PF21262">
    <property type="entry name" value="RRP40_S1"/>
    <property type="match status" value="1"/>
</dbReference>